<gene>
    <name evidence="2" type="ORF">ABC765_02205</name>
</gene>
<evidence type="ECO:0000256" key="1">
    <source>
        <dbReference type="SAM" id="MobiDB-lite"/>
    </source>
</evidence>
<feature type="compositionally biased region" description="Basic and acidic residues" evidence="1">
    <location>
        <begin position="13"/>
        <end position="40"/>
    </location>
</feature>
<evidence type="ECO:0000313" key="2">
    <source>
        <dbReference type="EMBL" id="XBG95959.1"/>
    </source>
</evidence>
<organism evidence="2">
    <name type="scientific">Limosilactobacillus allomucosae</name>
    <dbReference type="NCBI Taxonomy" id="3142938"/>
    <lineage>
        <taxon>Bacteria</taxon>
        <taxon>Bacillati</taxon>
        <taxon>Bacillota</taxon>
        <taxon>Bacilli</taxon>
        <taxon>Lactobacillales</taxon>
        <taxon>Lactobacillaceae</taxon>
        <taxon>Limosilactobacillus</taxon>
    </lineage>
</organism>
<accession>A0AAU7C488</accession>
<protein>
    <recommendedName>
        <fullName evidence="3">Transposase</fullName>
    </recommendedName>
</protein>
<name>A0AAU7C488_9LACO</name>
<feature type="region of interest" description="Disordered" evidence="1">
    <location>
        <begin position="1"/>
        <end position="40"/>
    </location>
</feature>
<proteinExistence type="predicted"/>
<sequence>MAQKHGSAVLASQKEKAVKTMEHKQKEPQQWTKEDSDKHEMTAETGIYRNRHRLGPFKNHYLPSFFRCTNQLSLANKKVNVQKSHIDLLKLSSFTFVSPTRGSNP</sequence>
<dbReference type="KEGG" id="lalo:ABC765_02205"/>
<reference evidence="2" key="1">
    <citation type="submission" date="2024-04" db="EMBL/GenBank/DDBJ databases">
        <title>Limosilactobacillus allomucosae sp. nov., a novel species isolated from wild boar faecal samples as a potential probiotics for domestic pigs.</title>
        <authorList>
            <person name="Chen B."/>
        </authorList>
    </citation>
    <scope>NUCLEOTIDE SEQUENCE</scope>
    <source>
        <strain evidence="2">WILCCON 0051</strain>
    </source>
</reference>
<dbReference type="RefSeq" id="WP_347952807.1">
    <property type="nucleotide sequence ID" value="NZ_CP154878.1"/>
</dbReference>
<dbReference type="AlphaFoldDB" id="A0AAU7C488"/>
<dbReference type="EMBL" id="CP154878">
    <property type="protein sequence ID" value="XBG95959.1"/>
    <property type="molecule type" value="Genomic_DNA"/>
</dbReference>
<evidence type="ECO:0008006" key="3">
    <source>
        <dbReference type="Google" id="ProtNLM"/>
    </source>
</evidence>